<dbReference type="InterPro" id="IPR004107">
    <property type="entry name" value="Integrase_SAM-like_N"/>
</dbReference>
<accession>A0A1H6AFS1</accession>
<dbReference type="InterPro" id="IPR002104">
    <property type="entry name" value="Integrase_catalytic"/>
</dbReference>
<dbReference type="Pfam" id="PF00589">
    <property type="entry name" value="Phage_integrase"/>
    <property type="match status" value="1"/>
</dbReference>
<dbReference type="Pfam" id="PF02899">
    <property type="entry name" value="Phage_int_SAM_1"/>
    <property type="match status" value="1"/>
</dbReference>
<dbReference type="InterPro" id="IPR013762">
    <property type="entry name" value="Integrase-like_cat_sf"/>
</dbReference>
<dbReference type="PROSITE" id="PS51898">
    <property type="entry name" value="TYR_RECOMBINASE"/>
    <property type="match status" value="1"/>
</dbReference>
<dbReference type="InterPro" id="IPR050090">
    <property type="entry name" value="Tyrosine_recombinase_XerCD"/>
</dbReference>
<dbReference type="InterPro" id="IPR010998">
    <property type="entry name" value="Integrase_recombinase_N"/>
</dbReference>
<dbReference type="GO" id="GO:0003677">
    <property type="term" value="F:DNA binding"/>
    <property type="evidence" value="ECO:0007669"/>
    <property type="project" value="UniProtKB-UniRule"/>
</dbReference>
<proteinExistence type="inferred from homology"/>
<dbReference type="GO" id="GO:0015074">
    <property type="term" value="P:DNA integration"/>
    <property type="evidence" value="ECO:0007669"/>
    <property type="project" value="UniProtKB-KW"/>
</dbReference>
<dbReference type="Gene3D" id="1.10.150.130">
    <property type="match status" value="1"/>
</dbReference>
<keyword evidence="4" id="KW-0233">DNA recombination</keyword>
<keyword evidence="9" id="KW-1185">Reference proteome</keyword>
<evidence type="ECO:0000256" key="5">
    <source>
        <dbReference type="PROSITE-ProRule" id="PRU01248"/>
    </source>
</evidence>
<evidence type="ECO:0000259" key="6">
    <source>
        <dbReference type="PROSITE" id="PS51898"/>
    </source>
</evidence>
<dbReference type="PANTHER" id="PTHR30349">
    <property type="entry name" value="PHAGE INTEGRASE-RELATED"/>
    <property type="match status" value="1"/>
</dbReference>
<comment type="similarity">
    <text evidence="1">Belongs to the 'phage' integrase family.</text>
</comment>
<dbReference type="Gene3D" id="1.10.443.10">
    <property type="entry name" value="Intergrase catalytic core"/>
    <property type="match status" value="1"/>
</dbReference>
<keyword evidence="2" id="KW-0229">DNA integration</keyword>
<dbReference type="InterPro" id="IPR011010">
    <property type="entry name" value="DNA_brk_join_enz"/>
</dbReference>
<dbReference type="GO" id="GO:0006310">
    <property type="term" value="P:DNA recombination"/>
    <property type="evidence" value="ECO:0007669"/>
    <property type="project" value="UniProtKB-KW"/>
</dbReference>
<evidence type="ECO:0000256" key="1">
    <source>
        <dbReference type="ARBA" id="ARBA00008857"/>
    </source>
</evidence>
<dbReference type="Proteomes" id="UP000236728">
    <property type="component" value="Unassembled WGS sequence"/>
</dbReference>
<evidence type="ECO:0000259" key="7">
    <source>
        <dbReference type="PROSITE" id="PS51900"/>
    </source>
</evidence>
<dbReference type="PROSITE" id="PS51900">
    <property type="entry name" value="CB"/>
    <property type="match status" value="1"/>
</dbReference>
<gene>
    <name evidence="8" type="ORF">SAMN05421819_3096</name>
</gene>
<dbReference type="InterPro" id="IPR044068">
    <property type="entry name" value="CB"/>
</dbReference>
<name>A0A1H6AFS1_9BACT</name>
<dbReference type="RefSeq" id="WP_407641113.1">
    <property type="nucleotide sequence ID" value="NZ_FNVA01000005.1"/>
</dbReference>
<dbReference type="EMBL" id="FNVA01000005">
    <property type="protein sequence ID" value="SEG46865.1"/>
    <property type="molecule type" value="Genomic_DNA"/>
</dbReference>
<dbReference type="AlphaFoldDB" id="A0A1H6AFS1"/>
<evidence type="ECO:0000313" key="8">
    <source>
        <dbReference type="EMBL" id="SEG46865.1"/>
    </source>
</evidence>
<sequence length="300" mass="33788">MLSLSVRTRSVETLRAYRQDLQRFQLFLHTNNLSIDQVRPSTIESYVAHLNTESQRLRGQALSPATIVRRLAVVSDYFDWTQQDSESFGLNPARIVRRPKVRNVGIRSVDDVTLEALLLSVSHRRDRAIILLFLYSGLRLSELRSLNRDTISARCVSLPDGSSDYFGEGEVTGKGNKRRSFRLGPPALAAIAIYMSEDREDDSNPALFLSERGERISARSIQRILSSACEAAGIPHIHPHQLRHSFATRAVNAGMSTPVLQELMGHSSLATTQRYFHMKAERVAREYHATMAFVRLTSPV</sequence>
<dbReference type="PANTHER" id="PTHR30349:SF41">
    <property type="entry name" value="INTEGRASE_RECOMBINASE PROTEIN MJ0367-RELATED"/>
    <property type="match status" value="1"/>
</dbReference>
<evidence type="ECO:0000313" key="9">
    <source>
        <dbReference type="Proteomes" id="UP000236728"/>
    </source>
</evidence>
<evidence type="ECO:0000256" key="4">
    <source>
        <dbReference type="ARBA" id="ARBA00023172"/>
    </source>
</evidence>
<feature type="domain" description="Core-binding (CB)" evidence="7">
    <location>
        <begin position="1"/>
        <end position="82"/>
    </location>
</feature>
<dbReference type="SUPFAM" id="SSF56349">
    <property type="entry name" value="DNA breaking-rejoining enzymes"/>
    <property type="match status" value="1"/>
</dbReference>
<organism evidence="8 9">
    <name type="scientific">Bryocella elongata</name>
    <dbReference type="NCBI Taxonomy" id="863522"/>
    <lineage>
        <taxon>Bacteria</taxon>
        <taxon>Pseudomonadati</taxon>
        <taxon>Acidobacteriota</taxon>
        <taxon>Terriglobia</taxon>
        <taxon>Terriglobales</taxon>
        <taxon>Acidobacteriaceae</taxon>
        <taxon>Bryocella</taxon>
    </lineage>
</organism>
<protein>
    <submittedName>
        <fullName evidence="8">Integrase/recombinase XerC/integrase/recombinase XerD</fullName>
    </submittedName>
</protein>
<evidence type="ECO:0000256" key="2">
    <source>
        <dbReference type="ARBA" id="ARBA00022908"/>
    </source>
</evidence>
<feature type="domain" description="Tyr recombinase" evidence="6">
    <location>
        <begin position="102"/>
        <end position="288"/>
    </location>
</feature>
<evidence type="ECO:0000256" key="3">
    <source>
        <dbReference type="ARBA" id="ARBA00023125"/>
    </source>
</evidence>
<reference evidence="8 9" key="1">
    <citation type="submission" date="2016-10" db="EMBL/GenBank/DDBJ databases">
        <authorList>
            <person name="de Groot N.N."/>
        </authorList>
    </citation>
    <scope>NUCLEOTIDE SEQUENCE [LARGE SCALE GENOMIC DNA]</scope>
    <source>
        <strain evidence="8 9">DSM 22489</strain>
    </source>
</reference>
<keyword evidence="3 5" id="KW-0238">DNA-binding</keyword>